<proteinExistence type="inferred from homology"/>
<name>A0ABR8V079_9CELL</name>
<evidence type="ECO:0000313" key="10">
    <source>
        <dbReference type="Proteomes" id="UP000633601"/>
    </source>
</evidence>
<feature type="transmembrane region" description="Helical" evidence="7">
    <location>
        <begin position="122"/>
        <end position="139"/>
    </location>
</feature>
<feature type="domain" description="EamA" evidence="8">
    <location>
        <begin position="3"/>
        <end position="137"/>
    </location>
</feature>
<organism evidence="9 10">
    <name type="scientific">Oerskovia gallyi</name>
    <dbReference type="NCBI Taxonomy" id="2762226"/>
    <lineage>
        <taxon>Bacteria</taxon>
        <taxon>Bacillati</taxon>
        <taxon>Actinomycetota</taxon>
        <taxon>Actinomycetes</taxon>
        <taxon>Micrococcales</taxon>
        <taxon>Cellulomonadaceae</taxon>
        <taxon>Oerskovia</taxon>
    </lineage>
</organism>
<keyword evidence="3" id="KW-1003">Cell membrane</keyword>
<keyword evidence="10" id="KW-1185">Reference proteome</keyword>
<sequence length="323" mass="33732">MTVGALCGIGANLIWGLAFLVPVALPEADSISLALGRYLCFGAISVGILAIGGRRRLSGLDLRAWSTALLFAFTGHFGYYLLLVQGIRWAGAPITTVIIGMLPVSVAIAGNLLRREFAFARLVFPLVCLSLGLSLVYLMELDWQSDVSGRSGNDWAAGIASAVGALALWTSYAVSNAQFVRRNPQISSMTWSTMMGAGAFVLALAALPFAARTGSVGHQGADGVPSLIIASVVLGGLVSWAGTALWNRSSGLLPISVAGQLTVIQVVAGLTYVFVWERRIPPVLELLGFALIVVGVLDAIRRTRTAPAAGEAAGPVSALRKKG</sequence>
<feature type="transmembrane region" description="Helical" evidence="7">
    <location>
        <begin position="223"/>
        <end position="245"/>
    </location>
</feature>
<comment type="subcellular location">
    <subcellularLocation>
        <location evidence="1">Cell membrane</location>
        <topology evidence="1">Multi-pass membrane protein</topology>
    </subcellularLocation>
</comment>
<feature type="transmembrane region" description="Helical" evidence="7">
    <location>
        <begin position="159"/>
        <end position="179"/>
    </location>
</feature>
<comment type="caution">
    <text evidence="9">The sequence shown here is derived from an EMBL/GenBank/DDBJ whole genome shotgun (WGS) entry which is preliminary data.</text>
</comment>
<comment type="similarity">
    <text evidence="2">Belongs to the EamA transporter family.</text>
</comment>
<reference evidence="9 10" key="1">
    <citation type="submission" date="2020-08" db="EMBL/GenBank/DDBJ databases">
        <title>A Genomic Blueprint of the Chicken Gut Microbiome.</title>
        <authorList>
            <person name="Gilroy R."/>
            <person name="Ravi A."/>
            <person name="Getino M."/>
            <person name="Pursley I."/>
            <person name="Horton D.L."/>
            <person name="Alikhan N.-F."/>
            <person name="Baker D."/>
            <person name="Gharbi K."/>
            <person name="Hall N."/>
            <person name="Watson M."/>
            <person name="Adriaenssens E.M."/>
            <person name="Foster-Nyarko E."/>
            <person name="Jarju S."/>
            <person name="Secka A."/>
            <person name="Antonio M."/>
            <person name="Oren A."/>
            <person name="Chaudhuri R."/>
            <person name="La Ragione R.M."/>
            <person name="Hildebrand F."/>
            <person name="Pallen M.J."/>
        </authorList>
    </citation>
    <scope>NUCLEOTIDE SEQUENCE [LARGE SCALE GENOMIC DNA]</scope>
    <source>
        <strain evidence="9 10">Sa2CUA8</strain>
    </source>
</reference>
<dbReference type="PANTHER" id="PTHR32322:SF18">
    <property type="entry name" value="S-ADENOSYLMETHIONINE_S-ADENOSYLHOMOCYSTEINE TRANSPORTER"/>
    <property type="match status" value="1"/>
</dbReference>
<evidence type="ECO:0000256" key="7">
    <source>
        <dbReference type="SAM" id="Phobius"/>
    </source>
</evidence>
<protein>
    <submittedName>
        <fullName evidence="9">DMT family transporter</fullName>
    </submittedName>
</protein>
<evidence type="ECO:0000256" key="2">
    <source>
        <dbReference type="ARBA" id="ARBA00007362"/>
    </source>
</evidence>
<dbReference type="Pfam" id="PF00892">
    <property type="entry name" value="EamA"/>
    <property type="match status" value="1"/>
</dbReference>
<feature type="transmembrane region" description="Helical" evidence="7">
    <location>
        <begin position="280"/>
        <end position="300"/>
    </location>
</feature>
<evidence type="ECO:0000259" key="8">
    <source>
        <dbReference type="Pfam" id="PF00892"/>
    </source>
</evidence>
<evidence type="ECO:0000256" key="1">
    <source>
        <dbReference type="ARBA" id="ARBA00004651"/>
    </source>
</evidence>
<keyword evidence="5 7" id="KW-1133">Transmembrane helix</keyword>
<accession>A0ABR8V079</accession>
<feature type="transmembrane region" description="Helical" evidence="7">
    <location>
        <begin position="31"/>
        <end position="52"/>
    </location>
</feature>
<feature type="transmembrane region" description="Helical" evidence="7">
    <location>
        <begin position="252"/>
        <end position="274"/>
    </location>
</feature>
<dbReference type="RefSeq" id="WP_191789823.1">
    <property type="nucleotide sequence ID" value="NZ_JACSQE010000004.1"/>
</dbReference>
<feature type="transmembrane region" description="Helical" evidence="7">
    <location>
        <begin position="191"/>
        <end position="211"/>
    </location>
</feature>
<feature type="transmembrane region" description="Helical" evidence="7">
    <location>
        <begin position="89"/>
        <end position="110"/>
    </location>
</feature>
<evidence type="ECO:0000256" key="4">
    <source>
        <dbReference type="ARBA" id="ARBA00022692"/>
    </source>
</evidence>
<evidence type="ECO:0000256" key="6">
    <source>
        <dbReference type="ARBA" id="ARBA00023136"/>
    </source>
</evidence>
<keyword evidence="4 7" id="KW-0812">Transmembrane</keyword>
<evidence type="ECO:0000313" key="9">
    <source>
        <dbReference type="EMBL" id="MBD7998100.1"/>
    </source>
</evidence>
<evidence type="ECO:0000256" key="5">
    <source>
        <dbReference type="ARBA" id="ARBA00022989"/>
    </source>
</evidence>
<feature type="transmembrane region" description="Helical" evidence="7">
    <location>
        <begin position="64"/>
        <end position="83"/>
    </location>
</feature>
<dbReference type="PANTHER" id="PTHR32322">
    <property type="entry name" value="INNER MEMBRANE TRANSPORTER"/>
    <property type="match status" value="1"/>
</dbReference>
<feature type="transmembrane region" description="Helical" evidence="7">
    <location>
        <begin position="5"/>
        <end position="25"/>
    </location>
</feature>
<keyword evidence="6 7" id="KW-0472">Membrane</keyword>
<gene>
    <name evidence="9" type="ORF">H9640_06010</name>
</gene>
<dbReference type="InterPro" id="IPR000620">
    <property type="entry name" value="EamA_dom"/>
</dbReference>
<dbReference type="Proteomes" id="UP000633601">
    <property type="component" value="Unassembled WGS sequence"/>
</dbReference>
<dbReference type="EMBL" id="JACSQE010000004">
    <property type="protein sequence ID" value="MBD7998100.1"/>
    <property type="molecule type" value="Genomic_DNA"/>
</dbReference>
<dbReference type="InterPro" id="IPR050638">
    <property type="entry name" value="AA-Vitamin_Transporters"/>
</dbReference>
<evidence type="ECO:0000256" key="3">
    <source>
        <dbReference type="ARBA" id="ARBA00022475"/>
    </source>
</evidence>